<name>A0A0D2GVF1_9EURO</name>
<dbReference type="OrthoDB" id="5422863at2759"/>
<dbReference type="EMBL" id="KN848093">
    <property type="protein sequence ID" value="KIX93570.1"/>
    <property type="molecule type" value="Genomic_DNA"/>
</dbReference>
<evidence type="ECO:0008006" key="3">
    <source>
        <dbReference type="Google" id="ProtNLM"/>
    </source>
</evidence>
<evidence type="ECO:0000313" key="1">
    <source>
        <dbReference type="EMBL" id="KIX93570.1"/>
    </source>
</evidence>
<dbReference type="RefSeq" id="XP_016627693.1">
    <property type="nucleotide sequence ID" value="XM_016781240.1"/>
</dbReference>
<gene>
    <name evidence="1" type="ORF">Z520_10748</name>
</gene>
<reference evidence="1 2" key="1">
    <citation type="submission" date="2015-01" db="EMBL/GenBank/DDBJ databases">
        <title>The Genome Sequence of Fonsecaea multimorphosa CBS 102226.</title>
        <authorList>
            <consortium name="The Broad Institute Genomics Platform"/>
            <person name="Cuomo C."/>
            <person name="de Hoog S."/>
            <person name="Gorbushina A."/>
            <person name="Stielow B."/>
            <person name="Teixiera M."/>
            <person name="Abouelleil A."/>
            <person name="Chapman S.B."/>
            <person name="Priest M."/>
            <person name="Young S.K."/>
            <person name="Wortman J."/>
            <person name="Nusbaum C."/>
            <person name="Birren B."/>
        </authorList>
    </citation>
    <scope>NUCLEOTIDE SEQUENCE [LARGE SCALE GENOMIC DNA]</scope>
    <source>
        <strain evidence="1 2">CBS 102226</strain>
    </source>
</reference>
<organism evidence="1 2">
    <name type="scientific">Fonsecaea multimorphosa CBS 102226</name>
    <dbReference type="NCBI Taxonomy" id="1442371"/>
    <lineage>
        <taxon>Eukaryota</taxon>
        <taxon>Fungi</taxon>
        <taxon>Dikarya</taxon>
        <taxon>Ascomycota</taxon>
        <taxon>Pezizomycotina</taxon>
        <taxon>Eurotiomycetes</taxon>
        <taxon>Chaetothyriomycetidae</taxon>
        <taxon>Chaetothyriales</taxon>
        <taxon>Herpotrichiellaceae</taxon>
        <taxon>Fonsecaea</taxon>
    </lineage>
</organism>
<dbReference type="Gene3D" id="3.20.20.210">
    <property type="match status" value="1"/>
</dbReference>
<accession>A0A0D2GVF1</accession>
<dbReference type="GeneID" id="27716494"/>
<protein>
    <recommendedName>
        <fullName evidence="3">Xylose isomerase-like TIM barrel domain-containing protein</fullName>
    </recommendedName>
</protein>
<dbReference type="InterPro" id="IPR038071">
    <property type="entry name" value="UROD/MetE-like_sf"/>
</dbReference>
<dbReference type="Proteomes" id="UP000053411">
    <property type="component" value="Unassembled WGS sequence"/>
</dbReference>
<dbReference type="AlphaFoldDB" id="A0A0D2GVF1"/>
<evidence type="ECO:0000313" key="2">
    <source>
        <dbReference type="Proteomes" id="UP000053411"/>
    </source>
</evidence>
<keyword evidence="2" id="KW-1185">Reference proteome</keyword>
<proteinExistence type="predicted"/>
<dbReference type="SUPFAM" id="SSF51726">
    <property type="entry name" value="UROD/MetE-like"/>
    <property type="match status" value="1"/>
</dbReference>
<sequence length="400" mass="44199">MPSTGQNNNNPQGVHFVGSLPLPTTRDVFKLLGSTMASHIGRMPDGEPASRGLFVAFQRELFLPYPQLINTRHNPTPTSGQPLPNVDEVTRYLETLETGYDAAAIESYATFAEMRAAGVIPPGGVKFQVCIATPLNTITATISQNYKAYVEPHYTAALVRSLERIQAEIPHADLAVQIDCAHEFAVLEEVWTRMDGMERSKPWWCDVDSNHHHPADGEEEEEEEDLHETIFRGVVDRIVSFAGGSHIAGDVELGLHLCYGDFGHKHFIEPTDMGMMVRVALAVLPRLARRLDYIHMPVPKERDDAAYFAPLRKLLPLLREGGTVLYLGLVRENDEAGTKRRIETARKVIDGLGEQDRNGGGGGGGNITWGIATECGMGRMKPEDVPGTLEMMKKLARPIR</sequence>
<dbReference type="VEuPathDB" id="FungiDB:Z520_10748"/>